<protein>
    <recommendedName>
        <fullName evidence="1">BTB domain-containing protein</fullName>
    </recommendedName>
</protein>
<organism evidence="2 3">
    <name type="scientific">Steinernema carpocapsae</name>
    <name type="common">Entomopathogenic nematode</name>
    <dbReference type="NCBI Taxonomy" id="34508"/>
    <lineage>
        <taxon>Eukaryota</taxon>
        <taxon>Metazoa</taxon>
        <taxon>Ecdysozoa</taxon>
        <taxon>Nematoda</taxon>
        <taxon>Chromadorea</taxon>
        <taxon>Rhabditida</taxon>
        <taxon>Tylenchina</taxon>
        <taxon>Panagrolaimomorpha</taxon>
        <taxon>Strongyloidoidea</taxon>
        <taxon>Steinernematidae</taxon>
        <taxon>Steinernema</taxon>
    </lineage>
</organism>
<dbReference type="OrthoDB" id="6411082at2759"/>
<reference evidence="2 3" key="1">
    <citation type="journal article" date="2015" name="Genome Biol.">
        <title>Comparative genomics of Steinernema reveals deeply conserved gene regulatory networks.</title>
        <authorList>
            <person name="Dillman A.R."/>
            <person name="Macchietto M."/>
            <person name="Porter C.F."/>
            <person name="Rogers A."/>
            <person name="Williams B."/>
            <person name="Antoshechkin I."/>
            <person name="Lee M.M."/>
            <person name="Goodwin Z."/>
            <person name="Lu X."/>
            <person name="Lewis E.E."/>
            <person name="Goodrich-Blair H."/>
            <person name="Stock S.P."/>
            <person name="Adams B.J."/>
            <person name="Sternberg P.W."/>
            <person name="Mortazavi A."/>
        </authorList>
    </citation>
    <scope>NUCLEOTIDE SEQUENCE [LARGE SCALE GENOMIC DNA]</scope>
    <source>
        <strain evidence="2 3">ALL</strain>
    </source>
</reference>
<name>A0A4U5NYT5_STECR</name>
<evidence type="ECO:0000259" key="1">
    <source>
        <dbReference type="SMART" id="SM00225"/>
    </source>
</evidence>
<dbReference type="InterPro" id="IPR000210">
    <property type="entry name" value="BTB/POZ_dom"/>
</dbReference>
<reference evidence="2 3" key="2">
    <citation type="journal article" date="2019" name="G3 (Bethesda)">
        <title>Hybrid Assembly of the Genome of the Entomopathogenic Nematode Steinernema carpocapsae Identifies the X-Chromosome.</title>
        <authorList>
            <person name="Serra L."/>
            <person name="Macchietto M."/>
            <person name="Macias-Munoz A."/>
            <person name="McGill C.J."/>
            <person name="Rodriguez I.M."/>
            <person name="Rodriguez B."/>
            <person name="Murad R."/>
            <person name="Mortazavi A."/>
        </authorList>
    </citation>
    <scope>NUCLEOTIDE SEQUENCE [LARGE SCALE GENOMIC DNA]</scope>
    <source>
        <strain evidence="2 3">ALL</strain>
    </source>
</reference>
<feature type="domain" description="BTB" evidence="1">
    <location>
        <begin position="146"/>
        <end position="242"/>
    </location>
</feature>
<proteinExistence type="predicted"/>
<sequence>MIKGVLNFAFGFGKVSDDQDIDNFTWVADESVRCGSLNSHDDRCTLMRCHPKEENKRTQLWTCLARGSFISSNEEGEDGEQAIVQLWSASFNNKEPESHVHWNHKRFKMATKPWKASFGCIVIEIVESFYADLRDPKNPLIDNPEDVARFRVEGEDLCLSKKVMGALSPYFHELFNAKNEGDKEFYELPYVDLDEFMHFVGILHCLDFNIHENSLDYLLKLGAKFQCAPVIRACKAYLRNAPIEKVSLVKKLFMADHFKLHQILMETIEKISKEEWKKFPEKHKLSSFAMDLIMHKFLLY</sequence>
<dbReference type="PANTHER" id="PTHR22744">
    <property type="entry name" value="HELIX LOOP HELIX PROTEIN 21-RELATED"/>
    <property type="match status" value="1"/>
</dbReference>
<dbReference type="Pfam" id="PF00651">
    <property type="entry name" value="BTB"/>
    <property type="match status" value="1"/>
</dbReference>
<dbReference type="InterPro" id="IPR011333">
    <property type="entry name" value="SKP1/BTB/POZ_sf"/>
</dbReference>
<dbReference type="SMART" id="SM00225">
    <property type="entry name" value="BTB"/>
    <property type="match status" value="1"/>
</dbReference>
<dbReference type="AlphaFoldDB" id="A0A4U5NYT5"/>
<evidence type="ECO:0000313" key="3">
    <source>
        <dbReference type="Proteomes" id="UP000298663"/>
    </source>
</evidence>
<accession>A0A4U5NYT5</accession>
<dbReference type="SUPFAM" id="SSF54695">
    <property type="entry name" value="POZ domain"/>
    <property type="match status" value="1"/>
</dbReference>
<dbReference type="Gene3D" id="3.30.710.10">
    <property type="entry name" value="Potassium Channel Kv1.1, Chain A"/>
    <property type="match status" value="1"/>
</dbReference>
<keyword evidence="3" id="KW-1185">Reference proteome</keyword>
<dbReference type="Proteomes" id="UP000298663">
    <property type="component" value="Unassembled WGS sequence"/>
</dbReference>
<dbReference type="PANTHER" id="PTHR22744:SF14">
    <property type="entry name" value="BTB DOMAIN-CONTAINING PROTEIN-RELATED"/>
    <property type="match status" value="1"/>
</dbReference>
<evidence type="ECO:0000313" key="2">
    <source>
        <dbReference type="EMBL" id="TKR88829.1"/>
    </source>
</evidence>
<gene>
    <name evidence="2" type="ORF">L596_013011</name>
</gene>
<comment type="caution">
    <text evidence="2">The sequence shown here is derived from an EMBL/GenBank/DDBJ whole genome shotgun (WGS) entry which is preliminary data.</text>
</comment>
<dbReference type="EMBL" id="AZBU02000003">
    <property type="protein sequence ID" value="TKR88829.1"/>
    <property type="molecule type" value="Genomic_DNA"/>
</dbReference>